<comment type="caution">
    <text evidence="2">The sequence shown here is derived from an EMBL/GenBank/DDBJ whole genome shotgun (WGS) entry which is preliminary data.</text>
</comment>
<dbReference type="SUPFAM" id="SSF52980">
    <property type="entry name" value="Restriction endonuclease-like"/>
    <property type="match status" value="1"/>
</dbReference>
<dbReference type="EMBL" id="JAYGIL010000008">
    <property type="protein sequence ID" value="MEA5402994.1"/>
    <property type="molecule type" value="Genomic_DNA"/>
</dbReference>
<protein>
    <submittedName>
        <fullName evidence="2">DUF1887 family CARF protein</fullName>
    </submittedName>
</protein>
<dbReference type="Proteomes" id="UP001303899">
    <property type="component" value="Unassembled WGS sequence"/>
</dbReference>
<accession>A0ABU5S3B8</accession>
<reference evidence="2 3" key="1">
    <citation type="submission" date="2023-12" db="EMBL/GenBank/DDBJ databases">
        <title>Novel species of the genus Arcicella isolated from rivers.</title>
        <authorList>
            <person name="Lu H."/>
        </authorList>
    </citation>
    <scope>NUCLEOTIDE SEQUENCE [LARGE SCALE GENOMIC DNA]</scope>
    <source>
        <strain evidence="2 3">DC2W</strain>
    </source>
</reference>
<proteinExistence type="predicted"/>
<dbReference type="InterPro" id="IPR011335">
    <property type="entry name" value="Restrct_endonuc-II-like"/>
</dbReference>
<sequence length="410" mass="47296">MNNTDELNGENTFDLDSGEYSYVCASTLNQMVNYIPLVMDKFKFKDFYTVTLYKDTNFTTKVKENAKWDKNLKDTLDKNIITFHEIKIAQNEFLKVSETIKAFDEALKNKKVFWNLTGGQRPFILAVLEYVKDKPEHYVAYLEGNTGQISVKSAHEEILIPYSLPKRTKIETALKLMGFNAQSTLSMKESNKEEQVFWLDFYEKYKNTSSNLRENLVLLNKKKHENGTNFTQSDKESFWKKIYQLCQLDIHNDNSYLRRFRLGSKNQFPFGYILEEMCFHVLYGTAVKYSLGIYSSVRTYSDEAESQLDEFDILIFTNQGTILNIECKSGIMDGDVAKSTKYSTYAISGVYGKPTLITPLLESEISTPIPKYPLKKSFEAITAAQKAGLPIWSIDNIKKELEEIIKDNSK</sequence>
<feature type="domain" description="Card1 CARF" evidence="1">
    <location>
        <begin position="59"/>
        <end position="146"/>
    </location>
</feature>
<dbReference type="Gene3D" id="3.40.50.10770">
    <property type="entry name" value="Hypothetical protein VC1899 like domain (Restriction endonuclease-like)"/>
    <property type="match status" value="1"/>
</dbReference>
<organism evidence="2 3">
    <name type="scientific">Arcicella gelida</name>
    <dbReference type="NCBI Taxonomy" id="2984195"/>
    <lineage>
        <taxon>Bacteria</taxon>
        <taxon>Pseudomonadati</taxon>
        <taxon>Bacteroidota</taxon>
        <taxon>Cytophagia</taxon>
        <taxon>Cytophagales</taxon>
        <taxon>Flectobacillaceae</taxon>
        <taxon>Arcicella</taxon>
    </lineage>
</organism>
<dbReference type="RefSeq" id="WP_323328089.1">
    <property type="nucleotide sequence ID" value="NZ_JAYGIL010000008.1"/>
</dbReference>
<evidence type="ECO:0000313" key="3">
    <source>
        <dbReference type="Proteomes" id="UP001303899"/>
    </source>
</evidence>
<evidence type="ECO:0000313" key="2">
    <source>
        <dbReference type="EMBL" id="MEA5402994.1"/>
    </source>
</evidence>
<dbReference type="Pfam" id="PF23400">
    <property type="entry name" value="CARF_Card1"/>
    <property type="match status" value="1"/>
</dbReference>
<evidence type="ECO:0000259" key="1">
    <source>
        <dbReference type="Pfam" id="PF23400"/>
    </source>
</evidence>
<dbReference type="InterPro" id="IPR056339">
    <property type="entry name" value="CARF_Card1"/>
</dbReference>
<gene>
    <name evidence="2" type="ORF">VB776_08715</name>
</gene>
<keyword evidence="3" id="KW-1185">Reference proteome</keyword>
<name>A0ABU5S3B8_9BACT</name>